<keyword evidence="4" id="KW-1185">Reference proteome</keyword>
<protein>
    <recommendedName>
        <fullName evidence="2">PLL-like beta propeller domain-containing protein</fullName>
    </recommendedName>
</protein>
<feature type="chain" id="PRO_5018067626" description="PLL-like beta propeller domain-containing protein" evidence="1">
    <location>
        <begin position="19"/>
        <end position="650"/>
    </location>
</feature>
<dbReference type="OrthoDB" id="10000543at2759"/>
<dbReference type="PANTHER" id="PTHR35362:SF1">
    <property type="entry name" value="SKICH DOMAIN-CONTAINING PROTEIN"/>
    <property type="match status" value="1"/>
</dbReference>
<sequence>MSSCWLLLLLMVINVSISASYQRKTPTASIEDRLAVLKSKQPPMEVVFAFHANQGKLRYQQYAKEQWSNWHDMGSPEGKSIISNPVAIHDSNNQTFVFCLCDDGQVYFLKKEADGTALEFGKWLSISAKIPFEAGVTLKGKDTLSVVNYQNKLTVFSRSVTKSSHLYWSQQVNGNWSDWALIGGSSVSLNSDVAIAYNGFSKYLEAFAIMENNKMYRTWQTGPTKWVSWDETGYGAPETQHAPVVHQMSHSTFNGVLNVFVYGDDGYIHHIWQTTCDKVPNPWGWCTWSLWSKIGDKIPMTDPSYNPLSIGANIHLGIEIFTVGNKGGLWHMWELERGKEWNPWQYIGRPVSALTSHSTIINDDKGWWAAYAHLEVQLKSHGVYPSGADNEMYVDFLYVGGGQNPNADPLPKGSLTFKSYLPNGKYDYRYLVNKRFFDAVSSSLTVFNGTKDKEWVQVYRGIAAGLGKEGFNFEKCVEDGNQTVAAFKESFDALQNKNIFKGLQLFGTALMDVVKAFKDCSETDIAKAIEKLAIDFIKCVKGDCINFVIDDAVRLVILFENVYEIYGDIQGATNSFHIKAYEQELSMKLLVERIAILMKTPIILKAAKKMMTEEKKTVMASRRAKKKPKKTTGSLVIVSHKGLTSQLIKG</sequence>
<name>A0A3M6U8X2_POCDA</name>
<proteinExistence type="predicted"/>
<comment type="caution">
    <text evidence="3">The sequence shown here is derived from an EMBL/GenBank/DDBJ whole genome shotgun (WGS) entry which is preliminary data.</text>
</comment>
<dbReference type="InterPro" id="IPR058502">
    <property type="entry name" value="PLL-like_beta-prop"/>
</dbReference>
<dbReference type="Proteomes" id="UP000275408">
    <property type="component" value="Unassembled WGS sequence"/>
</dbReference>
<dbReference type="PANTHER" id="PTHR35362">
    <property type="entry name" value="ANK_REP_REGION DOMAIN-CONTAINING PROTEIN"/>
    <property type="match status" value="1"/>
</dbReference>
<organism evidence="3 4">
    <name type="scientific">Pocillopora damicornis</name>
    <name type="common">Cauliflower coral</name>
    <name type="synonym">Millepora damicornis</name>
    <dbReference type="NCBI Taxonomy" id="46731"/>
    <lineage>
        <taxon>Eukaryota</taxon>
        <taxon>Metazoa</taxon>
        <taxon>Cnidaria</taxon>
        <taxon>Anthozoa</taxon>
        <taxon>Hexacorallia</taxon>
        <taxon>Scleractinia</taxon>
        <taxon>Astrocoeniina</taxon>
        <taxon>Pocilloporidae</taxon>
        <taxon>Pocillopora</taxon>
    </lineage>
</organism>
<dbReference type="CDD" id="cd22935">
    <property type="entry name" value="SctA-like"/>
    <property type="match status" value="1"/>
</dbReference>
<reference evidence="3 4" key="1">
    <citation type="journal article" date="2018" name="Sci. Rep.">
        <title>Comparative analysis of the Pocillopora damicornis genome highlights role of immune system in coral evolution.</title>
        <authorList>
            <person name="Cunning R."/>
            <person name="Bay R.A."/>
            <person name="Gillette P."/>
            <person name="Baker A.C."/>
            <person name="Traylor-Knowles N."/>
        </authorList>
    </citation>
    <scope>NUCLEOTIDE SEQUENCE [LARGE SCALE GENOMIC DNA]</scope>
    <source>
        <strain evidence="3">RSMAS</strain>
        <tissue evidence="3">Whole animal</tissue>
    </source>
</reference>
<dbReference type="SUPFAM" id="SSF89372">
    <property type="entry name" value="Fucose-specific lectin"/>
    <property type="match status" value="1"/>
</dbReference>
<dbReference type="Pfam" id="PF26607">
    <property type="entry name" value="DUF8189"/>
    <property type="match status" value="1"/>
</dbReference>
<accession>A0A3M6U8X2</accession>
<gene>
    <name evidence="3" type="ORF">pdam_00002910</name>
</gene>
<evidence type="ECO:0000259" key="2">
    <source>
        <dbReference type="Pfam" id="PF26607"/>
    </source>
</evidence>
<evidence type="ECO:0000313" key="4">
    <source>
        <dbReference type="Proteomes" id="UP000275408"/>
    </source>
</evidence>
<evidence type="ECO:0000313" key="3">
    <source>
        <dbReference type="EMBL" id="RMX50130.1"/>
    </source>
</evidence>
<dbReference type="AlphaFoldDB" id="A0A3M6U8X2"/>
<keyword evidence="1" id="KW-0732">Signal</keyword>
<dbReference type="Gene3D" id="2.120.10.70">
    <property type="entry name" value="Fucose-specific lectin"/>
    <property type="match status" value="1"/>
</dbReference>
<feature type="signal peptide" evidence="1">
    <location>
        <begin position="1"/>
        <end position="18"/>
    </location>
</feature>
<evidence type="ECO:0000256" key="1">
    <source>
        <dbReference type="SAM" id="SignalP"/>
    </source>
</evidence>
<dbReference type="CDD" id="cd22954">
    <property type="entry name" value="PLL_lectin"/>
    <property type="match status" value="1"/>
</dbReference>
<dbReference type="EMBL" id="RCHS01002011">
    <property type="protein sequence ID" value="RMX50130.1"/>
    <property type="molecule type" value="Genomic_DNA"/>
</dbReference>
<feature type="domain" description="PLL-like beta propeller" evidence="2">
    <location>
        <begin position="64"/>
        <end position="292"/>
    </location>
</feature>